<evidence type="ECO:0000313" key="3">
    <source>
        <dbReference type="Proteomes" id="UP000475037"/>
    </source>
</evidence>
<dbReference type="Proteomes" id="UP000475037">
    <property type="component" value="Unassembled WGS sequence"/>
</dbReference>
<dbReference type="EMBL" id="VOAJ01002532">
    <property type="protein sequence ID" value="KAF0882416.1"/>
    <property type="molecule type" value="Genomic_DNA"/>
</dbReference>
<dbReference type="PANTHER" id="PTHR25952:SF255">
    <property type="entry name" value="LINE-1 RETROTRANSPOSABLE ELEMENT ORF2 PROTEIN"/>
    <property type="match status" value="1"/>
</dbReference>
<reference evidence="2 3" key="1">
    <citation type="submission" date="2019-11" db="EMBL/GenBank/DDBJ databases">
        <authorList>
            <person name="Yang C."/>
            <person name="Li F."/>
        </authorList>
    </citation>
    <scope>NUCLEOTIDE SEQUENCE [LARGE SCALE GENOMIC DNA]</scope>
    <source>
        <strain evidence="2">KB4526</strain>
        <tissue evidence="2">Muscle</tissue>
    </source>
</reference>
<dbReference type="Pfam" id="PF00078">
    <property type="entry name" value="RVT_1"/>
    <property type="match status" value="1"/>
</dbReference>
<proteinExistence type="predicted"/>
<comment type="caution">
    <text evidence="2">The sequence shown here is derived from an EMBL/GenBank/DDBJ whole genome shotgun (WGS) entry which is preliminary data.</text>
</comment>
<name>A0A6G1B3C0_CROCR</name>
<feature type="non-terminal residue" evidence="2">
    <location>
        <position position="259"/>
    </location>
</feature>
<evidence type="ECO:0000259" key="1">
    <source>
        <dbReference type="PROSITE" id="PS50878"/>
    </source>
</evidence>
<feature type="domain" description="Reverse transcriptase" evidence="1">
    <location>
        <begin position="1"/>
        <end position="108"/>
    </location>
</feature>
<sequence length="259" mass="30752">LLFNIVLEVLASAIRQQKEIKGIRIGKEEVKLSLFTEDMILYIENLTDSTRSLLELIHDFSKVARYKISVQKLVAFLYTNNEATERETKKLIPFTIAQKPIKYLGINLTKDIRDRYDENYRKFMREIEEDTKKWKNIPSSWIERINIVKMSLLPKAIYIFNTIPVKIAPAYFLKLEEMFLKFVWNHKRPRIAKVILKKKTKMGGITIPDICLSYKAVIIKTVWYWHKNRHIDCWNRIENSELDPRMYGQLIFHKAGKSI</sequence>
<dbReference type="InterPro" id="IPR053179">
    <property type="entry name" value="LINE-1_ORF2_RT/EN"/>
</dbReference>
<dbReference type="AlphaFoldDB" id="A0A6G1B3C0"/>
<accession>A0A6G1B3C0</accession>
<gene>
    <name evidence="2" type="primary">Lin1_17</name>
    <name evidence="2" type="ORF">FOF47_R03940</name>
</gene>
<keyword evidence="3" id="KW-1185">Reference proteome</keyword>
<organism evidence="2 3">
    <name type="scientific">Crocuta crocuta</name>
    <name type="common">Spotted hyena</name>
    <dbReference type="NCBI Taxonomy" id="9678"/>
    <lineage>
        <taxon>Eukaryota</taxon>
        <taxon>Metazoa</taxon>
        <taxon>Chordata</taxon>
        <taxon>Craniata</taxon>
        <taxon>Vertebrata</taxon>
        <taxon>Euteleostomi</taxon>
        <taxon>Mammalia</taxon>
        <taxon>Eutheria</taxon>
        <taxon>Laurasiatheria</taxon>
        <taxon>Carnivora</taxon>
        <taxon>Feliformia</taxon>
        <taxon>Hyaenidae</taxon>
        <taxon>Crocuta</taxon>
    </lineage>
</organism>
<dbReference type="PANTHER" id="PTHR25952">
    <property type="entry name" value="ENDO/EXONUCLEASE/PHOSPHATASE DOMAIN-CONTAINING PROTEIN"/>
    <property type="match status" value="1"/>
</dbReference>
<evidence type="ECO:0000313" key="2">
    <source>
        <dbReference type="EMBL" id="KAF0882416.1"/>
    </source>
</evidence>
<protein>
    <submittedName>
        <fullName evidence="2">LIN1 transcriptase</fullName>
    </submittedName>
</protein>
<dbReference type="InterPro" id="IPR000477">
    <property type="entry name" value="RT_dom"/>
</dbReference>
<dbReference type="PROSITE" id="PS50878">
    <property type="entry name" value="RT_POL"/>
    <property type="match status" value="1"/>
</dbReference>
<feature type="non-terminal residue" evidence="2">
    <location>
        <position position="1"/>
    </location>
</feature>